<proteinExistence type="predicted"/>
<accession>A0A2M7U1Z9</accession>
<dbReference type="InterPro" id="IPR041492">
    <property type="entry name" value="HAD_2"/>
</dbReference>
<dbReference type="SUPFAM" id="SSF56784">
    <property type="entry name" value="HAD-like"/>
    <property type="match status" value="1"/>
</dbReference>
<dbReference type="InterPro" id="IPR006439">
    <property type="entry name" value="HAD-SF_hydro_IA"/>
</dbReference>
<dbReference type="SFLD" id="SFLDG01129">
    <property type="entry name" value="C1.5:_HAD__Beta-PGM__Phosphata"/>
    <property type="match status" value="1"/>
</dbReference>
<dbReference type="InterPro" id="IPR036412">
    <property type="entry name" value="HAD-like_sf"/>
</dbReference>
<gene>
    <name evidence="1" type="ORF">COY16_00170</name>
</gene>
<dbReference type="AlphaFoldDB" id="A0A2M7U1Z9"/>
<reference evidence="2" key="1">
    <citation type="submission" date="2017-09" db="EMBL/GenBank/DDBJ databases">
        <title>Depth-based differentiation of microbial function through sediment-hosted aquifers and enrichment of novel symbionts in the deep terrestrial subsurface.</title>
        <authorList>
            <person name="Probst A.J."/>
            <person name="Ladd B."/>
            <person name="Jarett J.K."/>
            <person name="Geller-Mcgrath D.E."/>
            <person name="Sieber C.M.K."/>
            <person name="Emerson J.B."/>
            <person name="Anantharaman K."/>
            <person name="Thomas B.C."/>
            <person name="Malmstrom R."/>
            <person name="Stieglmeier M."/>
            <person name="Klingl A."/>
            <person name="Woyke T."/>
            <person name="Ryan C.M."/>
            <person name="Banfield J.F."/>
        </authorList>
    </citation>
    <scope>NUCLEOTIDE SEQUENCE [LARGE SCALE GENOMIC DNA]</scope>
</reference>
<sequence length="212" mass="24365">MRPPITTYLFDLDGCIADTLPLWLISFQQTFKTFDIVISNEEIIRIGFQRIHETDFHIDKDRFVDELYVNYEANFINAPLHSGALNLLNILKENDHKVALITSSQRKVVDLYLSKNKIDMLFDCTFAWEDTKKNKPHPEPLLKAMHTLQSNPENAVMIGDSDVDIIVAQAAGVMSVWYHPPANNLFYKKDAFALHNPDKTIQNFSELISILK</sequence>
<dbReference type="InterPro" id="IPR023214">
    <property type="entry name" value="HAD_sf"/>
</dbReference>
<dbReference type="GO" id="GO:0006281">
    <property type="term" value="P:DNA repair"/>
    <property type="evidence" value="ECO:0007669"/>
    <property type="project" value="TreeGrafter"/>
</dbReference>
<evidence type="ECO:0000313" key="1">
    <source>
        <dbReference type="EMBL" id="PIZ64162.1"/>
    </source>
</evidence>
<dbReference type="NCBIfam" id="TIGR01549">
    <property type="entry name" value="HAD-SF-IA-v1"/>
    <property type="match status" value="1"/>
</dbReference>
<dbReference type="GO" id="GO:0008967">
    <property type="term" value="F:phosphoglycolate phosphatase activity"/>
    <property type="evidence" value="ECO:0007669"/>
    <property type="project" value="TreeGrafter"/>
</dbReference>
<protein>
    <recommendedName>
        <fullName evidence="3">HAD family hydrolase</fullName>
    </recommendedName>
</protein>
<organism evidence="1 2">
    <name type="scientific">Candidatus Roizmanbacteria bacterium CG_4_10_14_0_2_um_filter_39_13</name>
    <dbReference type="NCBI Taxonomy" id="1974825"/>
    <lineage>
        <taxon>Bacteria</taxon>
        <taxon>Candidatus Roizmaniibacteriota</taxon>
    </lineage>
</organism>
<dbReference type="Gene3D" id="3.40.50.1000">
    <property type="entry name" value="HAD superfamily/HAD-like"/>
    <property type="match status" value="1"/>
</dbReference>
<dbReference type="InterPro" id="IPR023198">
    <property type="entry name" value="PGP-like_dom2"/>
</dbReference>
<comment type="caution">
    <text evidence="1">The sequence shown here is derived from an EMBL/GenBank/DDBJ whole genome shotgun (WGS) entry which is preliminary data.</text>
</comment>
<dbReference type="GO" id="GO:0005829">
    <property type="term" value="C:cytosol"/>
    <property type="evidence" value="ECO:0007669"/>
    <property type="project" value="TreeGrafter"/>
</dbReference>
<dbReference type="EMBL" id="PFOB01000001">
    <property type="protein sequence ID" value="PIZ64162.1"/>
    <property type="molecule type" value="Genomic_DNA"/>
</dbReference>
<name>A0A2M7U1Z9_9BACT</name>
<evidence type="ECO:0000313" key="2">
    <source>
        <dbReference type="Proteomes" id="UP000228503"/>
    </source>
</evidence>
<evidence type="ECO:0008006" key="3">
    <source>
        <dbReference type="Google" id="ProtNLM"/>
    </source>
</evidence>
<dbReference type="PANTHER" id="PTHR43434">
    <property type="entry name" value="PHOSPHOGLYCOLATE PHOSPHATASE"/>
    <property type="match status" value="1"/>
</dbReference>
<dbReference type="Proteomes" id="UP000228503">
    <property type="component" value="Unassembled WGS sequence"/>
</dbReference>
<dbReference type="Gene3D" id="1.10.150.240">
    <property type="entry name" value="Putative phosphatase, domain 2"/>
    <property type="match status" value="1"/>
</dbReference>
<dbReference type="Pfam" id="PF13419">
    <property type="entry name" value="HAD_2"/>
    <property type="match status" value="1"/>
</dbReference>
<dbReference type="SFLD" id="SFLDS00003">
    <property type="entry name" value="Haloacid_Dehalogenase"/>
    <property type="match status" value="1"/>
</dbReference>
<dbReference type="NCBIfam" id="TIGR01509">
    <property type="entry name" value="HAD-SF-IA-v3"/>
    <property type="match status" value="1"/>
</dbReference>
<dbReference type="InterPro" id="IPR050155">
    <property type="entry name" value="HAD-like_hydrolase_sf"/>
</dbReference>
<dbReference type="PANTHER" id="PTHR43434:SF1">
    <property type="entry name" value="PHOSPHOGLYCOLATE PHOSPHATASE"/>
    <property type="match status" value="1"/>
</dbReference>